<proteinExistence type="predicted"/>
<evidence type="ECO:0000256" key="1">
    <source>
        <dbReference type="SAM" id="MobiDB-lite"/>
    </source>
</evidence>
<organism evidence="2 3">
    <name type="scientific">Izhakiella capsodis</name>
    <dbReference type="NCBI Taxonomy" id="1367852"/>
    <lineage>
        <taxon>Bacteria</taxon>
        <taxon>Pseudomonadati</taxon>
        <taxon>Pseudomonadota</taxon>
        <taxon>Gammaproteobacteria</taxon>
        <taxon>Enterobacterales</taxon>
        <taxon>Erwiniaceae</taxon>
        <taxon>Izhakiella</taxon>
    </lineage>
</organism>
<protein>
    <submittedName>
        <fullName evidence="2">Uncharacterized protein</fullName>
    </submittedName>
</protein>
<accession>A0A1I4YXZ9</accession>
<evidence type="ECO:0000313" key="3">
    <source>
        <dbReference type="Proteomes" id="UP000242222"/>
    </source>
</evidence>
<dbReference type="STRING" id="1367852.SAMN05216516_10780"/>
<dbReference type="AlphaFoldDB" id="A0A1I4YXZ9"/>
<evidence type="ECO:0000313" key="2">
    <source>
        <dbReference type="EMBL" id="SFN42520.1"/>
    </source>
</evidence>
<keyword evidence="3" id="KW-1185">Reference proteome</keyword>
<dbReference type="EMBL" id="FOVC01000007">
    <property type="protein sequence ID" value="SFN42520.1"/>
    <property type="molecule type" value="Genomic_DNA"/>
</dbReference>
<name>A0A1I4YXZ9_9GAMM</name>
<reference evidence="3" key="1">
    <citation type="submission" date="2016-10" db="EMBL/GenBank/DDBJ databases">
        <authorList>
            <person name="Varghese N."/>
            <person name="Submissions S."/>
        </authorList>
    </citation>
    <scope>NUCLEOTIDE SEQUENCE [LARGE SCALE GENOMIC DNA]</scope>
    <source>
        <strain evidence="3">N6PO6</strain>
    </source>
</reference>
<dbReference type="Proteomes" id="UP000242222">
    <property type="component" value="Unassembled WGS sequence"/>
</dbReference>
<gene>
    <name evidence="2" type="ORF">SAMN05216516_10780</name>
</gene>
<sequence length="29" mass="3037">MIDLPMSPWPVQSRIGGESGENAGARPLA</sequence>
<feature type="region of interest" description="Disordered" evidence="1">
    <location>
        <begin position="1"/>
        <end position="29"/>
    </location>
</feature>